<evidence type="ECO:0000256" key="1">
    <source>
        <dbReference type="SAM" id="SignalP"/>
    </source>
</evidence>
<dbReference type="PROSITE" id="PS50835">
    <property type="entry name" value="IG_LIKE"/>
    <property type="match status" value="1"/>
</dbReference>
<name>A0AAN9BLH8_9CAEN</name>
<dbReference type="InterPro" id="IPR013783">
    <property type="entry name" value="Ig-like_fold"/>
</dbReference>
<reference evidence="3 4" key="1">
    <citation type="submission" date="2024-02" db="EMBL/GenBank/DDBJ databases">
        <title>Chromosome-scale genome assembly of the rough periwinkle Littorina saxatilis.</title>
        <authorList>
            <person name="De Jode A."/>
            <person name="Faria R."/>
            <person name="Formenti G."/>
            <person name="Sims Y."/>
            <person name="Smith T.P."/>
            <person name="Tracey A."/>
            <person name="Wood J.M.D."/>
            <person name="Zagrodzka Z.B."/>
            <person name="Johannesson K."/>
            <person name="Butlin R.K."/>
            <person name="Leder E.H."/>
        </authorList>
    </citation>
    <scope>NUCLEOTIDE SEQUENCE [LARGE SCALE GENOMIC DNA]</scope>
    <source>
        <strain evidence="3">Snail1</strain>
        <tissue evidence="3">Muscle</tissue>
    </source>
</reference>
<organism evidence="3 4">
    <name type="scientific">Littorina saxatilis</name>
    <dbReference type="NCBI Taxonomy" id="31220"/>
    <lineage>
        <taxon>Eukaryota</taxon>
        <taxon>Metazoa</taxon>
        <taxon>Spiralia</taxon>
        <taxon>Lophotrochozoa</taxon>
        <taxon>Mollusca</taxon>
        <taxon>Gastropoda</taxon>
        <taxon>Caenogastropoda</taxon>
        <taxon>Littorinimorpha</taxon>
        <taxon>Littorinoidea</taxon>
        <taxon>Littorinidae</taxon>
        <taxon>Littorina</taxon>
    </lineage>
</organism>
<keyword evidence="1" id="KW-0732">Signal</keyword>
<dbReference type="Gene3D" id="2.60.40.10">
    <property type="entry name" value="Immunoglobulins"/>
    <property type="match status" value="1"/>
</dbReference>
<dbReference type="InterPro" id="IPR007110">
    <property type="entry name" value="Ig-like_dom"/>
</dbReference>
<evidence type="ECO:0000313" key="4">
    <source>
        <dbReference type="Proteomes" id="UP001374579"/>
    </source>
</evidence>
<dbReference type="SUPFAM" id="SSF48726">
    <property type="entry name" value="Immunoglobulin"/>
    <property type="match status" value="1"/>
</dbReference>
<dbReference type="InterPro" id="IPR036179">
    <property type="entry name" value="Ig-like_dom_sf"/>
</dbReference>
<accession>A0AAN9BLH8</accession>
<feature type="chain" id="PRO_5042818370" description="Ig-like domain-containing protein" evidence="1">
    <location>
        <begin position="19"/>
        <end position="121"/>
    </location>
</feature>
<dbReference type="Proteomes" id="UP001374579">
    <property type="component" value="Unassembled WGS sequence"/>
</dbReference>
<feature type="domain" description="Ig-like" evidence="2">
    <location>
        <begin position="21"/>
        <end position="119"/>
    </location>
</feature>
<dbReference type="EMBL" id="JBAMIC010000007">
    <property type="protein sequence ID" value="KAK7105505.1"/>
    <property type="molecule type" value="Genomic_DNA"/>
</dbReference>
<feature type="signal peptide" evidence="1">
    <location>
        <begin position="1"/>
        <end position="18"/>
    </location>
</feature>
<evidence type="ECO:0000313" key="3">
    <source>
        <dbReference type="EMBL" id="KAK7105505.1"/>
    </source>
</evidence>
<protein>
    <recommendedName>
        <fullName evidence="2">Ig-like domain-containing protein</fullName>
    </recommendedName>
</protein>
<keyword evidence="4" id="KW-1185">Reference proteome</keyword>
<comment type="caution">
    <text evidence="3">The sequence shown here is derived from an EMBL/GenBank/DDBJ whole genome shotgun (WGS) entry which is preliminary data.</text>
</comment>
<sequence>MEKEAVICAVLVLVTASAAPPKITDCSNKKYIDGVDDVTVTCEPSTTSATIEWVLSPTGGNESTLTTCTGGVTGCANSGKAKFTNDGTRSTLTYSKVTKAEGGTIKCKEGSQADECTVEVI</sequence>
<gene>
    <name evidence="3" type="ORF">V1264_016871</name>
</gene>
<proteinExistence type="predicted"/>
<dbReference type="AlphaFoldDB" id="A0AAN9BLH8"/>
<evidence type="ECO:0000259" key="2">
    <source>
        <dbReference type="PROSITE" id="PS50835"/>
    </source>
</evidence>